<sequence>LNCQYLPQLLGHLQAFNPTRNRSRHRKGFNGRNRIGLVYLCMCACESEGLSGTSPARLSGVIWLLCGWSRYKSIMWRLWVTLIASDK</sequence>
<evidence type="ECO:0000313" key="1">
    <source>
        <dbReference type="EMBL" id="GCC17267.1"/>
    </source>
</evidence>
<accession>A0A401RGK9</accession>
<organism evidence="1 2">
    <name type="scientific">Chiloscyllium punctatum</name>
    <name type="common">Brownbanded bambooshark</name>
    <name type="synonym">Hemiscyllium punctatum</name>
    <dbReference type="NCBI Taxonomy" id="137246"/>
    <lineage>
        <taxon>Eukaryota</taxon>
        <taxon>Metazoa</taxon>
        <taxon>Chordata</taxon>
        <taxon>Craniata</taxon>
        <taxon>Vertebrata</taxon>
        <taxon>Chondrichthyes</taxon>
        <taxon>Elasmobranchii</taxon>
        <taxon>Galeomorphii</taxon>
        <taxon>Galeoidea</taxon>
        <taxon>Orectolobiformes</taxon>
        <taxon>Hemiscylliidae</taxon>
        <taxon>Chiloscyllium</taxon>
    </lineage>
</organism>
<dbReference type="EMBL" id="BEZZ01002674">
    <property type="protein sequence ID" value="GCC17267.1"/>
    <property type="molecule type" value="Genomic_DNA"/>
</dbReference>
<proteinExistence type="predicted"/>
<reference evidence="1 2" key="1">
    <citation type="journal article" date="2018" name="Nat. Ecol. Evol.">
        <title>Shark genomes provide insights into elasmobranch evolution and the origin of vertebrates.</title>
        <authorList>
            <person name="Hara Y"/>
            <person name="Yamaguchi K"/>
            <person name="Onimaru K"/>
            <person name="Kadota M"/>
            <person name="Koyanagi M"/>
            <person name="Keeley SD"/>
            <person name="Tatsumi K"/>
            <person name="Tanaka K"/>
            <person name="Motone F"/>
            <person name="Kageyama Y"/>
            <person name="Nozu R"/>
            <person name="Adachi N"/>
            <person name="Nishimura O"/>
            <person name="Nakagawa R"/>
            <person name="Tanegashima C"/>
            <person name="Kiyatake I"/>
            <person name="Matsumoto R"/>
            <person name="Murakumo K"/>
            <person name="Nishida K"/>
            <person name="Terakita A"/>
            <person name="Kuratani S"/>
            <person name="Sato K"/>
            <person name="Hyodo S Kuraku.S."/>
        </authorList>
    </citation>
    <scope>NUCLEOTIDE SEQUENCE [LARGE SCALE GENOMIC DNA]</scope>
</reference>
<dbReference type="Proteomes" id="UP000287033">
    <property type="component" value="Unassembled WGS sequence"/>
</dbReference>
<protein>
    <submittedName>
        <fullName evidence="1">Uncharacterized protein</fullName>
    </submittedName>
</protein>
<dbReference type="AlphaFoldDB" id="A0A401RGK9"/>
<comment type="caution">
    <text evidence="1">The sequence shown here is derived from an EMBL/GenBank/DDBJ whole genome shotgun (WGS) entry which is preliminary data.</text>
</comment>
<name>A0A401RGK9_CHIPU</name>
<evidence type="ECO:0000313" key="2">
    <source>
        <dbReference type="Proteomes" id="UP000287033"/>
    </source>
</evidence>
<feature type="non-terminal residue" evidence="1">
    <location>
        <position position="1"/>
    </location>
</feature>
<keyword evidence="2" id="KW-1185">Reference proteome</keyword>
<gene>
    <name evidence="1" type="ORF">chiPu_0020518</name>
</gene>